<reference evidence="3" key="1">
    <citation type="journal article" date="2014" name="Int. J. Syst. Evol. Microbiol.">
        <title>Complete genome sequence of Corynebacterium casei LMG S-19264T (=DSM 44701T), isolated from a smear-ripened cheese.</title>
        <authorList>
            <consortium name="US DOE Joint Genome Institute (JGI-PGF)"/>
            <person name="Walter F."/>
            <person name="Albersmeier A."/>
            <person name="Kalinowski J."/>
            <person name="Ruckert C."/>
        </authorList>
    </citation>
    <scope>NUCLEOTIDE SEQUENCE</scope>
    <source>
        <strain evidence="3">KCTC 22169</strain>
    </source>
</reference>
<dbReference type="AlphaFoldDB" id="A0A918NIU2"/>
<dbReference type="InterPro" id="IPR025433">
    <property type="entry name" value="DUF4168"/>
</dbReference>
<feature type="domain" description="DUF4168" evidence="2">
    <location>
        <begin position="40"/>
        <end position="116"/>
    </location>
</feature>
<protein>
    <recommendedName>
        <fullName evidence="2">DUF4168 domain-containing protein</fullName>
    </recommendedName>
</protein>
<dbReference type="Pfam" id="PF13767">
    <property type="entry name" value="DUF4168"/>
    <property type="match status" value="1"/>
</dbReference>
<dbReference type="EMBL" id="BMXR01000014">
    <property type="protein sequence ID" value="GGX70733.1"/>
    <property type="molecule type" value="Genomic_DNA"/>
</dbReference>
<keyword evidence="1" id="KW-0732">Signal</keyword>
<comment type="caution">
    <text evidence="3">The sequence shown here is derived from an EMBL/GenBank/DDBJ whole genome shotgun (WGS) entry which is preliminary data.</text>
</comment>
<keyword evidence="4" id="KW-1185">Reference proteome</keyword>
<proteinExistence type="predicted"/>
<feature type="chain" id="PRO_5037341456" description="DUF4168 domain-containing protein" evidence="1">
    <location>
        <begin position="27"/>
        <end position="120"/>
    </location>
</feature>
<dbReference type="RefSeq" id="WP_189612615.1">
    <property type="nucleotide sequence ID" value="NZ_BMXR01000014.1"/>
</dbReference>
<feature type="signal peptide" evidence="1">
    <location>
        <begin position="1"/>
        <end position="26"/>
    </location>
</feature>
<accession>A0A918NIU2</accession>
<evidence type="ECO:0000256" key="1">
    <source>
        <dbReference type="SAM" id="SignalP"/>
    </source>
</evidence>
<reference evidence="3" key="2">
    <citation type="submission" date="2020-09" db="EMBL/GenBank/DDBJ databases">
        <authorList>
            <person name="Sun Q."/>
            <person name="Kim S."/>
        </authorList>
    </citation>
    <scope>NUCLEOTIDE SEQUENCE</scope>
    <source>
        <strain evidence="3">KCTC 22169</strain>
    </source>
</reference>
<name>A0A918NIU2_9GAMM</name>
<evidence type="ECO:0000259" key="2">
    <source>
        <dbReference type="Pfam" id="PF13767"/>
    </source>
</evidence>
<evidence type="ECO:0000313" key="3">
    <source>
        <dbReference type="EMBL" id="GGX70733.1"/>
    </source>
</evidence>
<evidence type="ECO:0000313" key="4">
    <source>
        <dbReference type="Proteomes" id="UP000626148"/>
    </source>
</evidence>
<gene>
    <name evidence="3" type="ORF">GCM10007392_42770</name>
</gene>
<sequence>MKQLNAFWMSLALVLGFAAAAVPAHAEDTDPAQPQAPEVSDETLEQFTTAMADVRSIGQVYSDRIANAEDTEAAQALQRDAQEKMMSAVEDAGLSVQQYNAIAQRMNQDEELMERVQEML</sequence>
<dbReference type="Proteomes" id="UP000626148">
    <property type="component" value="Unassembled WGS sequence"/>
</dbReference>
<organism evidence="3 4">
    <name type="scientific">Saccharospirillum salsuginis</name>
    <dbReference type="NCBI Taxonomy" id="418750"/>
    <lineage>
        <taxon>Bacteria</taxon>
        <taxon>Pseudomonadati</taxon>
        <taxon>Pseudomonadota</taxon>
        <taxon>Gammaproteobacteria</taxon>
        <taxon>Oceanospirillales</taxon>
        <taxon>Saccharospirillaceae</taxon>
        <taxon>Saccharospirillum</taxon>
    </lineage>
</organism>